<evidence type="ECO:0000313" key="3">
    <source>
        <dbReference type="Proteomes" id="UP000503004"/>
    </source>
</evidence>
<protein>
    <submittedName>
        <fullName evidence="2">Uncharacterized protein</fullName>
    </submittedName>
</protein>
<feature type="transmembrane region" description="Helical" evidence="1">
    <location>
        <begin position="12"/>
        <end position="33"/>
    </location>
</feature>
<dbReference type="EMBL" id="CP046565">
    <property type="protein sequence ID" value="QJD30653.1"/>
    <property type="molecule type" value="Genomic_DNA"/>
</dbReference>
<keyword evidence="1" id="KW-0812">Transmembrane</keyword>
<reference evidence="3" key="1">
    <citation type="submission" date="2019-12" db="EMBL/GenBank/DDBJ databases">
        <authorList>
            <person name="Awala S.I."/>
            <person name="Rhee S.K."/>
        </authorList>
    </citation>
    <scope>NUCLEOTIDE SEQUENCE [LARGE SCALE GENOMIC DNA]</scope>
    <source>
        <strain evidence="3">IM1</strain>
    </source>
</reference>
<keyword evidence="1" id="KW-1133">Transmembrane helix</keyword>
<name>A0A858Q9Z9_9GAMM</name>
<organism evidence="2 3">
    <name type="scientific">Methylococcus geothermalis</name>
    <dbReference type="NCBI Taxonomy" id="2681310"/>
    <lineage>
        <taxon>Bacteria</taxon>
        <taxon>Pseudomonadati</taxon>
        <taxon>Pseudomonadota</taxon>
        <taxon>Gammaproteobacteria</taxon>
        <taxon>Methylococcales</taxon>
        <taxon>Methylococcaceae</taxon>
        <taxon>Methylococcus</taxon>
    </lineage>
</organism>
<evidence type="ECO:0000256" key="1">
    <source>
        <dbReference type="SAM" id="Phobius"/>
    </source>
</evidence>
<gene>
    <name evidence="2" type="ORF">GNH96_12140</name>
</gene>
<feature type="transmembrane region" description="Helical" evidence="1">
    <location>
        <begin position="40"/>
        <end position="60"/>
    </location>
</feature>
<proteinExistence type="predicted"/>
<sequence>MRIRPLNFFFPLLQWSTLLFFFSSITFLGGPIMKVAFTRLTMIFALALPLTLAAVAPAAANTSLSDADKQLIRDTRQAVGDQTKADLAALKADLLAGRITKEQYKAQAKEIQAEQNSLLSKLDNRAKAADVARILKEIRDNPEGASDSANHSGGQWRNFIVGLLAFLYHHCGELQPPLFCVSRG</sequence>
<dbReference type="RefSeq" id="WP_169603930.1">
    <property type="nucleotide sequence ID" value="NZ_CP046565.1"/>
</dbReference>
<keyword evidence="1" id="KW-0472">Membrane</keyword>
<accession>A0A858Q9Z9</accession>
<dbReference type="Proteomes" id="UP000503004">
    <property type="component" value="Chromosome"/>
</dbReference>
<keyword evidence="3" id="KW-1185">Reference proteome</keyword>
<dbReference type="KEGG" id="metu:GNH96_12140"/>
<evidence type="ECO:0000313" key="2">
    <source>
        <dbReference type="EMBL" id="QJD30653.1"/>
    </source>
</evidence>
<dbReference type="AlphaFoldDB" id="A0A858Q9Z9"/>